<evidence type="ECO:0000313" key="3">
    <source>
        <dbReference type="EMBL" id="ATF27769.1"/>
    </source>
</evidence>
<proteinExistence type="evidence at transcript level"/>
<dbReference type="AlphaFoldDB" id="A0A291C2U3"/>
<feature type="signal peptide" evidence="1">
    <location>
        <begin position="1"/>
        <end position="19"/>
    </location>
</feature>
<name>A0A291C2U3_CONPC</name>
<keyword evidence="1" id="KW-0732">Signal</keyword>
<sequence>MKSAVFMMALSMTISIVFTMESAIAPGTRCSKPEKGRCPFISGTCGQYNRLDDFIYCDHDCTCEGTNICPTDKDHALKVETSILFTCHPISKIRKCDNGEVSLVFFQPGSIGLVRCICSGGRKNVQVEQDGKFHFVCS</sequence>
<dbReference type="EMBL" id="MF576934">
    <property type="protein sequence ID" value="ATF27768.1"/>
    <property type="molecule type" value="mRNA"/>
</dbReference>
<evidence type="ECO:0000313" key="2">
    <source>
        <dbReference type="EMBL" id="ATF27768.1"/>
    </source>
</evidence>
<evidence type="ECO:0000256" key="1">
    <source>
        <dbReference type="SAM" id="SignalP"/>
    </source>
</evidence>
<feature type="chain" id="PRO_5015077714" evidence="1">
    <location>
        <begin position="20"/>
        <end position="138"/>
    </location>
</feature>
<reference evidence="2" key="2">
    <citation type="submission" date="2017-07" db="EMBL/GenBank/DDBJ databases">
        <authorList>
            <person name="Sun Z.S."/>
            <person name="Albrecht U."/>
            <person name="Echele G."/>
            <person name="Lee C.C."/>
        </authorList>
    </citation>
    <scope>NUCLEOTIDE SEQUENCE</scope>
    <source>
        <strain evidence="2">Sf-01_Ps2</strain>
        <strain evidence="3">SF-01_Ps2ii</strain>
    </source>
</reference>
<accession>A0A291C2U3</accession>
<dbReference type="EMBL" id="MF576935">
    <property type="protein sequence ID" value="ATF27769.1"/>
    <property type="molecule type" value="mRNA"/>
</dbReference>
<reference evidence="2" key="1">
    <citation type="journal article" date="2017" name="Genome Biol. Evol.">
        <title>Divergence of the Venom Exogene Repertoire in Two Sister Species of Turriconus.</title>
        <authorList>
            <person name="Li Q."/>
            <person name="Barghi N."/>
            <person name="Lu A."/>
            <person name="Fedosov A.E."/>
            <person name="Bandyopadhyay P.K."/>
            <person name="Lluisma A.O."/>
            <person name="Concepcion G.P."/>
            <person name="Yandell M."/>
            <person name="Olivera B.M."/>
            <person name="Safavi-Hemami H."/>
        </authorList>
    </citation>
    <scope>NUCLEOTIDE SEQUENCE</scope>
    <source>
        <strain evidence="2">Sf-01_Ps2</strain>
        <strain evidence="3">SF-01_Ps2ii</strain>
    </source>
</reference>
<protein>
    <submittedName>
        <fullName evidence="2">Conotoxin</fullName>
    </submittedName>
</protein>
<organism evidence="2">
    <name type="scientific">Conus praecellens</name>
    <name type="common">Admirable cone</name>
    <dbReference type="NCBI Taxonomy" id="128530"/>
    <lineage>
        <taxon>Eukaryota</taxon>
        <taxon>Metazoa</taxon>
        <taxon>Spiralia</taxon>
        <taxon>Lophotrochozoa</taxon>
        <taxon>Mollusca</taxon>
        <taxon>Gastropoda</taxon>
        <taxon>Caenogastropoda</taxon>
        <taxon>Neogastropoda</taxon>
        <taxon>Conoidea</taxon>
        <taxon>Conidae</taxon>
        <taxon>Conus</taxon>
        <taxon>Turriconus</taxon>
    </lineage>
</organism>